<keyword evidence="2" id="KW-0560">Oxidoreductase</keyword>
<evidence type="ECO:0000256" key="1">
    <source>
        <dbReference type="ARBA" id="ARBA00007118"/>
    </source>
</evidence>
<dbReference type="PANTHER" id="PTHR43673">
    <property type="entry name" value="NAD(P)H NITROREDUCTASE YDGI-RELATED"/>
    <property type="match status" value="1"/>
</dbReference>
<dbReference type="InterPro" id="IPR000415">
    <property type="entry name" value="Nitroreductase-like"/>
</dbReference>
<dbReference type="InterPro" id="IPR029479">
    <property type="entry name" value="Nitroreductase"/>
</dbReference>
<evidence type="ECO:0000256" key="2">
    <source>
        <dbReference type="ARBA" id="ARBA00023002"/>
    </source>
</evidence>
<keyword evidence="5" id="KW-1185">Reference proteome</keyword>
<dbReference type="SUPFAM" id="SSF55469">
    <property type="entry name" value="FMN-dependent nitroreductase-like"/>
    <property type="match status" value="1"/>
</dbReference>
<comment type="similarity">
    <text evidence="1">Belongs to the nitroreductase family.</text>
</comment>
<feature type="domain" description="Nitroreductase" evidence="3">
    <location>
        <begin position="5"/>
        <end position="48"/>
    </location>
</feature>
<dbReference type="EMBL" id="CP016793">
    <property type="protein sequence ID" value="ANZ36895.1"/>
    <property type="molecule type" value="Genomic_DNA"/>
</dbReference>
<dbReference type="Gene3D" id="3.40.109.10">
    <property type="entry name" value="NADH Oxidase"/>
    <property type="match status" value="1"/>
</dbReference>
<evidence type="ECO:0000313" key="5">
    <source>
        <dbReference type="Proteomes" id="UP000093053"/>
    </source>
</evidence>
<dbReference type="Proteomes" id="UP000093053">
    <property type="component" value="Chromosome"/>
</dbReference>
<feature type="domain" description="Nitroreductase" evidence="3">
    <location>
        <begin position="70"/>
        <end position="147"/>
    </location>
</feature>
<proteinExistence type="inferred from homology"/>
<evidence type="ECO:0000313" key="4">
    <source>
        <dbReference type="EMBL" id="ANZ36895.1"/>
    </source>
</evidence>
<dbReference type="OrthoDB" id="9802510at2"/>
<organism evidence="4 5">
    <name type="scientific">Lentzea guizhouensis</name>
    <dbReference type="NCBI Taxonomy" id="1586287"/>
    <lineage>
        <taxon>Bacteria</taxon>
        <taxon>Bacillati</taxon>
        <taxon>Actinomycetota</taxon>
        <taxon>Actinomycetes</taxon>
        <taxon>Pseudonocardiales</taxon>
        <taxon>Pseudonocardiaceae</taxon>
        <taxon>Lentzea</taxon>
    </lineage>
</organism>
<accession>A0A1B2HGQ4</accession>
<sequence length="186" mass="20370">MNELISKRWSPRAFSADAVVTDDELRTLLEAARWAPSHGNSQPARFVVGRRGSPTFVAIFDTLRPGNKTWAVRASVLLIGCVLTTDDRGPIPNTEFGLGLAMENIALQAVDLGLIAHMMGGFDKEEAHSAFAMPADVRPLVAMAVGRLGDLTDLPEDLQAREQRERHRLPLSETVFTGTWGESQFS</sequence>
<reference evidence="4 5" key="1">
    <citation type="submission" date="2016-07" db="EMBL/GenBank/DDBJ databases">
        <title>Complete genome sequence of the Lentzea guizhouensis DHS C013.</title>
        <authorList>
            <person name="Cao C."/>
        </authorList>
    </citation>
    <scope>NUCLEOTIDE SEQUENCE [LARGE SCALE GENOMIC DNA]</scope>
    <source>
        <strain evidence="4 5">DHS C013</strain>
    </source>
</reference>
<dbReference type="RefSeq" id="WP_065915293.1">
    <property type="nucleotide sequence ID" value="NZ_CP016793.1"/>
</dbReference>
<dbReference type="AlphaFoldDB" id="A0A1B2HGQ4"/>
<dbReference type="GO" id="GO:0016491">
    <property type="term" value="F:oxidoreductase activity"/>
    <property type="evidence" value="ECO:0007669"/>
    <property type="project" value="UniProtKB-KW"/>
</dbReference>
<dbReference type="PANTHER" id="PTHR43673:SF10">
    <property type="entry name" value="NADH DEHYDROGENASE_NAD(P)H NITROREDUCTASE XCC3605-RELATED"/>
    <property type="match status" value="1"/>
</dbReference>
<evidence type="ECO:0000259" key="3">
    <source>
        <dbReference type="Pfam" id="PF00881"/>
    </source>
</evidence>
<dbReference type="STRING" id="1586287.BBK82_13235"/>
<dbReference type="KEGG" id="led:BBK82_13235"/>
<dbReference type="CDD" id="cd02138">
    <property type="entry name" value="TdsD-like"/>
    <property type="match status" value="1"/>
</dbReference>
<gene>
    <name evidence="4" type="ORF">BBK82_13235</name>
</gene>
<protein>
    <submittedName>
        <fullName evidence="4">Nitroreductase</fullName>
    </submittedName>
</protein>
<dbReference type="Pfam" id="PF00881">
    <property type="entry name" value="Nitroreductase"/>
    <property type="match status" value="2"/>
</dbReference>
<name>A0A1B2HGQ4_9PSEU</name>